<name>A0A0S2ZL26_9FUSO</name>
<evidence type="ECO:0000313" key="1">
    <source>
        <dbReference type="EMBL" id="ALQ39637.1"/>
    </source>
</evidence>
<dbReference type="InterPro" id="IPR043129">
    <property type="entry name" value="ATPase_NBD"/>
</dbReference>
<dbReference type="RefSeq" id="WP_029493208.1">
    <property type="nucleotide sequence ID" value="NZ_ATKF01000051.1"/>
</dbReference>
<gene>
    <name evidence="1" type="ORF">RN87_03585</name>
</gene>
<protein>
    <recommendedName>
        <fullName evidence="3">Molecular chaperone DnaK</fullName>
    </recommendedName>
</protein>
<evidence type="ECO:0000313" key="2">
    <source>
        <dbReference type="Proteomes" id="UP000063275"/>
    </source>
</evidence>
<dbReference type="OrthoDB" id="8476780at2"/>
<reference evidence="1 2" key="1">
    <citation type="submission" date="2015-11" db="EMBL/GenBank/DDBJ databases">
        <authorList>
            <person name="Zhang Y."/>
            <person name="Guo Z."/>
        </authorList>
    </citation>
    <scope>NUCLEOTIDE SEQUENCE [LARGE SCALE GENOMIC DNA]</scope>
    <source>
        <strain evidence="1 2">ChDC F174</strain>
    </source>
</reference>
<sequence>MFDIYIRKSELLKNEIIEDIKSKLFSKKKILEEILNKLISSSGNIEVKYKNKKFFYNRRVNRLFPDFENYKFNFFNLNEIDELEKIEDFENAEYLNEDIFKRVFFKEKDKFVDDGRILNRNQKIDKFIIKKNDKLIIIDNKGQEIETKEGFLIPVIKILGTDNVKKEFKEIVKIFEENSIEIIFNDINKRLKEKYEELLELYRDIEKYNFLEKDSKYNEKEILKSFEEGKFDLPKNFIETYIEKLKNIEKTRLDEKEYDDNIFKDYQKGNWDIFSDNKESIEKRELIKISTDKEYHKKNPEEDIKSGGIVAIDFGTKSTVVAIQTQNENVSLVRIAGGSYKKNVKKEQFENPTIMEFLDIENFEKKYSESSGRPFTEWNDLRISYTAEANFKAGSRFVLEGLKQWAGNKEEKLIIYDKKGKRIDLKPFIDVEDEFDPIEYYAYYIGSYINNMFTGNIFTKYLLSFPIKYENKIREKILKSFEKGIKKSLPISVLENKKIMEDFKVDRGANEPTAYFLCAIEELNKLPKEDEKLFYGIFDFGGGTTDFSFGICEYVNDDFKNYDYKVTHFREGGDKYLGGESILKTLAFELCKNNITLLKENNVHFYCPNGCDREFTGYEGMIDNSYEAIYNIKYIAEKFRNFWEEKEDELNDQNTITLAELYDSDSNLKSLTLKFDKDRYEDLINKILKKGIENFMSSLELVFSKKEIELEGVNSMEIFLSGNSSKSKRFQKLFEEEVTKLETEILEDSETKEKVFNINYPIEINKNKRDLEINAKTGTAIGLLESRKGGRFKIIPRNEIRNNDEIDFQFFVGYLKNKKFKVALDSADGYENWKKFSDASVKENEIYYIPLANSIEGELSSDSPYLKRKIIKLEKEYLELEDPKYIYIQAYKIDKVRYCVSTDKKIRKSEYVEEPKELDLV</sequence>
<dbReference type="KEGG" id="fhw:RN87_03585"/>
<dbReference type="AlphaFoldDB" id="A0A0S2ZL26"/>
<dbReference type="SUPFAM" id="SSF53067">
    <property type="entry name" value="Actin-like ATPase domain"/>
    <property type="match status" value="1"/>
</dbReference>
<dbReference type="Gene3D" id="3.30.30.30">
    <property type="match status" value="1"/>
</dbReference>
<dbReference type="Gene3D" id="3.90.640.10">
    <property type="entry name" value="Actin, Chain A, domain 4"/>
    <property type="match status" value="1"/>
</dbReference>
<accession>A0A0S2ZL26</accession>
<dbReference type="Gene3D" id="3.30.420.40">
    <property type="match status" value="2"/>
</dbReference>
<dbReference type="EMBL" id="CP013331">
    <property type="protein sequence ID" value="ALQ39637.1"/>
    <property type="molecule type" value="Genomic_DNA"/>
</dbReference>
<evidence type="ECO:0008006" key="3">
    <source>
        <dbReference type="Google" id="ProtNLM"/>
    </source>
</evidence>
<dbReference type="Proteomes" id="UP000063275">
    <property type="component" value="Chromosome"/>
</dbReference>
<organism evidence="1">
    <name type="scientific">Fusobacterium hwasookii ChDC F174</name>
    <dbReference type="NCBI Taxonomy" id="1307442"/>
    <lineage>
        <taxon>Bacteria</taxon>
        <taxon>Fusobacteriati</taxon>
        <taxon>Fusobacteriota</taxon>
        <taxon>Fusobacteriia</taxon>
        <taxon>Fusobacteriales</taxon>
        <taxon>Fusobacteriaceae</taxon>
        <taxon>Fusobacterium</taxon>
    </lineage>
</organism>
<proteinExistence type="predicted"/>